<keyword evidence="1" id="KW-0812">Transmembrane</keyword>
<sequence length="147" mass="15176">MPTRIDPRGPRFAATLTTVVLAVVLVTGSAWLLAVQGLVFAAGAVFGLPRAPYGQLYAKLVRPRLGPPGELEDAAPPRFAQAVGLVFAVVGVIAFAAGLTAVAYVAVAAALAAAFLNAAFGFCLGCELYLAFRRLFPSQPNTTEVAS</sequence>
<keyword evidence="1" id="KW-1133">Transmembrane helix</keyword>
<protein>
    <recommendedName>
        <fullName evidence="2">DUF4395 domain-containing protein</fullName>
    </recommendedName>
</protein>
<dbReference type="OrthoDB" id="345402at2"/>
<dbReference type="Pfam" id="PF14340">
    <property type="entry name" value="DUF4395"/>
    <property type="match status" value="1"/>
</dbReference>
<keyword evidence="4" id="KW-1185">Reference proteome</keyword>
<feature type="transmembrane region" description="Helical" evidence="1">
    <location>
        <begin position="103"/>
        <end position="130"/>
    </location>
</feature>
<reference evidence="4" key="1">
    <citation type="submission" date="2016-10" db="EMBL/GenBank/DDBJ databases">
        <authorList>
            <person name="Varghese N."/>
            <person name="Submissions S."/>
        </authorList>
    </citation>
    <scope>NUCLEOTIDE SEQUENCE [LARGE SCALE GENOMIC DNA]</scope>
    <source>
        <strain evidence="4">DSM 45237</strain>
    </source>
</reference>
<name>A0A1H5P862_9ACTN</name>
<keyword evidence="1" id="KW-0472">Membrane</keyword>
<evidence type="ECO:0000256" key="1">
    <source>
        <dbReference type="SAM" id="Phobius"/>
    </source>
</evidence>
<dbReference type="InterPro" id="IPR025508">
    <property type="entry name" value="DUF4395"/>
</dbReference>
<dbReference type="Proteomes" id="UP000181980">
    <property type="component" value="Unassembled WGS sequence"/>
</dbReference>
<evidence type="ECO:0000313" key="3">
    <source>
        <dbReference type="EMBL" id="SEF10045.1"/>
    </source>
</evidence>
<feature type="transmembrane region" description="Helical" evidence="1">
    <location>
        <begin position="79"/>
        <end position="97"/>
    </location>
</feature>
<feature type="transmembrane region" description="Helical" evidence="1">
    <location>
        <begin position="12"/>
        <end position="32"/>
    </location>
</feature>
<proteinExistence type="predicted"/>
<dbReference type="STRING" id="561176.SAMN04488561_3887"/>
<dbReference type="AlphaFoldDB" id="A0A1H5P862"/>
<dbReference type="EMBL" id="FNUC01000004">
    <property type="protein sequence ID" value="SEF10045.1"/>
    <property type="molecule type" value="Genomic_DNA"/>
</dbReference>
<feature type="domain" description="DUF4395" evidence="2">
    <location>
        <begin position="5"/>
        <end position="134"/>
    </location>
</feature>
<gene>
    <name evidence="3" type="ORF">SAMN04488561_3887</name>
</gene>
<evidence type="ECO:0000313" key="4">
    <source>
        <dbReference type="Proteomes" id="UP000181980"/>
    </source>
</evidence>
<accession>A0A1H5P862</accession>
<organism evidence="3 4">
    <name type="scientific">Jiangella alba</name>
    <dbReference type="NCBI Taxonomy" id="561176"/>
    <lineage>
        <taxon>Bacteria</taxon>
        <taxon>Bacillati</taxon>
        <taxon>Actinomycetota</taxon>
        <taxon>Actinomycetes</taxon>
        <taxon>Jiangellales</taxon>
        <taxon>Jiangellaceae</taxon>
        <taxon>Jiangella</taxon>
    </lineage>
</organism>
<evidence type="ECO:0000259" key="2">
    <source>
        <dbReference type="Pfam" id="PF14340"/>
    </source>
</evidence>
<dbReference type="RefSeq" id="WP_069109687.1">
    <property type="nucleotide sequence ID" value="NZ_FNUC01000004.1"/>
</dbReference>